<keyword evidence="5" id="KW-0479">Metal-binding</keyword>
<dbReference type="AlphaFoldDB" id="A0A6J6EW32"/>
<feature type="region of interest" description="Disordered" evidence="10">
    <location>
        <begin position="527"/>
        <end position="559"/>
    </location>
</feature>
<keyword evidence="8" id="KW-0408">Iron</keyword>
<evidence type="ECO:0000256" key="11">
    <source>
        <dbReference type="SAM" id="Phobius"/>
    </source>
</evidence>
<feature type="transmembrane region" description="Helical" evidence="11">
    <location>
        <begin position="264"/>
        <end position="285"/>
    </location>
</feature>
<feature type="transmembrane region" description="Helical" evidence="11">
    <location>
        <begin position="111"/>
        <end position="130"/>
    </location>
</feature>
<feature type="transmembrane region" description="Helical" evidence="11">
    <location>
        <begin position="373"/>
        <end position="392"/>
    </location>
</feature>
<reference evidence="13" key="1">
    <citation type="submission" date="2020-05" db="EMBL/GenBank/DDBJ databases">
        <authorList>
            <person name="Chiriac C."/>
            <person name="Salcher M."/>
            <person name="Ghai R."/>
            <person name="Kavagutti S V."/>
        </authorList>
    </citation>
    <scope>NUCLEOTIDE SEQUENCE</scope>
</reference>
<gene>
    <name evidence="13" type="ORF">UFOPK1740_00919</name>
</gene>
<dbReference type="PROSITE" id="PS51002">
    <property type="entry name" value="CYTB_NTER"/>
    <property type="match status" value="1"/>
</dbReference>
<feature type="transmembrane region" description="Helical" evidence="11">
    <location>
        <begin position="46"/>
        <end position="65"/>
    </location>
</feature>
<dbReference type="InterPro" id="IPR005797">
    <property type="entry name" value="Cyt_b/b6_N"/>
</dbReference>
<keyword evidence="7 11" id="KW-1133">Transmembrane helix</keyword>
<feature type="transmembrane region" description="Helical" evidence="11">
    <location>
        <begin position="412"/>
        <end position="429"/>
    </location>
</feature>
<keyword evidence="9 11" id="KW-0472">Membrane</keyword>
<evidence type="ECO:0000256" key="8">
    <source>
        <dbReference type="ARBA" id="ARBA00023004"/>
    </source>
</evidence>
<dbReference type="Gene3D" id="1.20.810.10">
    <property type="entry name" value="Cytochrome Bc1 Complex, Chain C"/>
    <property type="match status" value="1"/>
</dbReference>
<dbReference type="InterPro" id="IPR027387">
    <property type="entry name" value="Cytb/b6-like_sf"/>
</dbReference>
<feature type="transmembrane region" description="Helical" evidence="11">
    <location>
        <begin position="207"/>
        <end position="231"/>
    </location>
</feature>
<evidence type="ECO:0000313" key="13">
    <source>
        <dbReference type="EMBL" id="CAB4580810.1"/>
    </source>
</evidence>
<feature type="transmembrane region" description="Helical" evidence="11">
    <location>
        <begin position="174"/>
        <end position="195"/>
    </location>
</feature>
<proteinExistence type="predicted"/>
<dbReference type="PANTHER" id="PTHR19271">
    <property type="entry name" value="CYTOCHROME B"/>
    <property type="match status" value="1"/>
</dbReference>
<feature type="domain" description="Cytochrome b/b6 N-terminal region profile" evidence="12">
    <location>
        <begin position="13"/>
        <end position="239"/>
    </location>
</feature>
<dbReference type="Pfam" id="PF13631">
    <property type="entry name" value="Cytochrom_B_N_2"/>
    <property type="match status" value="1"/>
</dbReference>
<protein>
    <submittedName>
        <fullName evidence="13">Unannotated protein</fullName>
    </submittedName>
</protein>
<evidence type="ECO:0000256" key="5">
    <source>
        <dbReference type="ARBA" id="ARBA00022723"/>
    </source>
</evidence>
<dbReference type="GO" id="GO:0016491">
    <property type="term" value="F:oxidoreductase activity"/>
    <property type="evidence" value="ECO:0007669"/>
    <property type="project" value="InterPro"/>
</dbReference>
<dbReference type="EMBL" id="CAEZTU010000048">
    <property type="protein sequence ID" value="CAB4580810.1"/>
    <property type="molecule type" value="Genomic_DNA"/>
</dbReference>
<evidence type="ECO:0000256" key="4">
    <source>
        <dbReference type="ARBA" id="ARBA00022692"/>
    </source>
</evidence>
<dbReference type="PANTHER" id="PTHR19271:SF16">
    <property type="entry name" value="CYTOCHROME B"/>
    <property type="match status" value="1"/>
</dbReference>
<evidence type="ECO:0000256" key="6">
    <source>
        <dbReference type="ARBA" id="ARBA00022967"/>
    </source>
</evidence>
<evidence type="ECO:0000256" key="2">
    <source>
        <dbReference type="ARBA" id="ARBA00022448"/>
    </source>
</evidence>
<feature type="compositionally biased region" description="Basic and acidic residues" evidence="10">
    <location>
        <begin position="533"/>
        <end position="553"/>
    </location>
</feature>
<dbReference type="FunFam" id="1.20.810.10:FF:000007">
    <property type="entry name" value="Ubiquinol-cytochrome C reductase B subunit"/>
    <property type="match status" value="1"/>
</dbReference>
<comment type="subcellular location">
    <subcellularLocation>
        <location evidence="1">Cell membrane</location>
        <topology evidence="1">Multi-pass membrane protein</topology>
    </subcellularLocation>
</comment>
<dbReference type="InterPro" id="IPR016174">
    <property type="entry name" value="Di-haem_cyt_TM"/>
</dbReference>
<organism evidence="13">
    <name type="scientific">freshwater metagenome</name>
    <dbReference type="NCBI Taxonomy" id="449393"/>
    <lineage>
        <taxon>unclassified sequences</taxon>
        <taxon>metagenomes</taxon>
        <taxon>ecological metagenomes</taxon>
    </lineage>
</organism>
<sequence length="559" mass="62512">MSNTTTGKKTPAAYNYVDSRVGFSAALKRNLRKVFPDHWSFMLGEIALYSFVILLLTGVFLTFWYKPSMLEVIYNGSYVPLKGIPMTEAYASTLEISFDVRGGMLIRQIHHWAALFFIAAMVVHLLRVFFTGAYRKPREFNWLLGLGLLTLGLLAGFTGYSLPDDLLSGIGLKIAASIVQAIPVIGTWALFFLFGGEFPGTDVISRLYTIHILLVPGIILALVTAHLLLVWTQKHTQYPGPGRTEKNVVGYPLLPVYTAKAGGFFFIVFGVTTLMGALVTINPIWLYGPFTPDQVTAGSQPDWYIGFLEGSMRVMPAIEFTLFNTWTLSPNILIPAVVLPGIMFTLMGAYPFIESWITGDKREHNLLDRPRNAPTRTALGTMSLSFYILLWMGGGNDIMAITFNLSINTVTWFLRFALIIVPPLVFIATRRICLGLQRNDLDKLLHGKETGRILRLPEGGFVEVHEPVSEAELPKLLARETYPVWEIPQKVDANGIKTPKYRRQLLRAKLSAWWTKGDLPIPTTKEIQSGQHHAHEALEKAQEFGVDPRKEEVVTPSSH</sequence>
<name>A0A6J6EW32_9ZZZZ</name>
<feature type="transmembrane region" description="Helical" evidence="11">
    <location>
        <begin position="142"/>
        <end position="162"/>
    </location>
</feature>
<keyword evidence="6" id="KW-1278">Translocase</keyword>
<evidence type="ECO:0000256" key="9">
    <source>
        <dbReference type="ARBA" id="ARBA00023136"/>
    </source>
</evidence>
<dbReference type="GO" id="GO:0005886">
    <property type="term" value="C:plasma membrane"/>
    <property type="evidence" value="ECO:0007669"/>
    <property type="project" value="UniProtKB-SubCell"/>
</dbReference>
<evidence type="ECO:0000256" key="1">
    <source>
        <dbReference type="ARBA" id="ARBA00004651"/>
    </source>
</evidence>
<accession>A0A6J6EW32</accession>
<keyword evidence="3" id="KW-1003">Cell membrane</keyword>
<feature type="transmembrane region" description="Helical" evidence="11">
    <location>
        <begin position="332"/>
        <end position="353"/>
    </location>
</feature>
<evidence type="ECO:0000256" key="7">
    <source>
        <dbReference type="ARBA" id="ARBA00022989"/>
    </source>
</evidence>
<dbReference type="GO" id="GO:0046872">
    <property type="term" value="F:metal ion binding"/>
    <property type="evidence" value="ECO:0007669"/>
    <property type="project" value="UniProtKB-KW"/>
</dbReference>
<evidence type="ECO:0000256" key="10">
    <source>
        <dbReference type="SAM" id="MobiDB-lite"/>
    </source>
</evidence>
<dbReference type="SUPFAM" id="SSF81342">
    <property type="entry name" value="Transmembrane di-heme cytochromes"/>
    <property type="match status" value="1"/>
</dbReference>
<keyword evidence="4 11" id="KW-0812">Transmembrane</keyword>
<evidence type="ECO:0000256" key="3">
    <source>
        <dbReference type="ARBA" id="ARBA00022475"/>
    </source>
</evidence>
<evidence type="ECO:0000259" key="12">
    <source>
        <dbReference type="PROSITE" id="PS51002"/>
    </source>
</evidence>
<keyword evidence="2" id="KW-0813">Transport</keyword>
<dbReference type="GO" id="GO:0009055">
    <property type="term" value="F:electron transfer activity"/>
    <property type="evidence" value="ECO:0007669"/>
    <property type="project" value="InterPro"/>
</dbReference>
<dbReference type="GO" id="GO:0022904">
    <property type="term" value="P:respiratory electron transport chain"/>
    <property type="evidence" value="ECO:0007669"/>
    <property type="project" value="InterPro"/>
</dbReference>